<evidence type="ECO:0000256" key="3">
    <source>
        <dbReference type="ARBA" id="ARBA00022801"/>
    </source>
</evidence>
<proteinExistence type="predicted"/>
<dbReference type="PANTHER" id="PTHR43808:SF25">
    <property type="entry name" value="PEPTIDASE M20 DIMERISATION DOMAIN-CONTAINING PROTEIN"/>
    <property type="match status" value="1"/>
</dbReference>
<name>A0ABS4J922_9BACL</name>
<dbReference type="EMBL" id="JAGGLB010000048">
    <property type="protein sequence ID" value="MBP1996347.1"/>
    <property type="molecule type" value="Genomic_DNA"/>
</dbReference>
<evidence type="ECO:0000313" key="5">
    <source>
        <dbReference type="EMBL" id="MBP1996347.1"/>
    </source>
</evidence>
<dbReference type="GO" id="GO:0009014">
    <property type="term" value="F:succinyl-diaminopimelate desuccinylase activity"/>
    <property type="evidence" value="ECO:0007669"/>
    <property type="project" value="UniProtKB-EC"/>
</dbReference>
<accession>A0ABS4J922</accession>
<reference evidence="5 6" key="1">
    <citation type="submission" date="2021-03" db="EMBL/GenBank/DDBJ databases">
        <title>Genomic Encyclopedia of Type Strains, Phase IV (KMG-IV): sequencing the most valuable type-strain genomes for metagenomic binning, comparative biology and taxonomic classification.</title>
        <authorList>
            <person name="Goeker M."/>
        </authorList>
    </citation>
    <scope>NUCLEOTIDE SEQUENCE [LARGE SCALE GENOMIC DNA]</scope>
    <source>
        <strain evidence="5 6">DSM 26048</strain>
    </source>
</reference>
<organism evidence="5 6">
    <name type="scientific">Paenibacillus eucommiae</name>
    <dbReference type="NCBI Taxonomy" id="1355755"/>
    <lineage>
        <taxon>Bacteria</taxon>
        <taxon>Bacillati</taxon>
        <taxon>Bacillota</taxon>
        <taxon>Bacilli</taxon>
        <taxon>Bacillales</taxon>
        <taxon>Paenibacillaceae</taxon>
        <taxon>Paenibacillus</taxon>
    </lineage>
</organism>
<dbReference type="SUPFAM" id="SSF55031">
    <property type="entry name" value="Bacterial exopeptidase dimerisation domain"/>
    <property type="match status" value="1"/>
</dbReference>
<evidence type="ECO:0000256" key="4">
    <source>
        <dbReference type="ARBA" id="ARBA00022833"/>
    </source>
</evidence>
<comment type="cofactor">
    <cofactor evidence="1">
        <name>Zn(2+)</name>
        <dbReference type="ChEBI" id="CHEBI:29105"/>
    </cofactor>
</comment>
<dbReference type="EC" id="3.5.1.18" evidence="5"/>
<keyword evidence="6" id="KW-1185">Reference proteome</keyword>
<dbReference type="InterPro" id="IPR002933">
    <property type="entry name" value="Peptidase_M20"/>
</dbReference>
<dbReference type="PROSITE" id="PS00758">
    <property type="entry name" value="ARGE_DAPE_CPG2_1"/>
    <property type="match status" value="1"/>
</dbReference>
<keyword evidence="4" id="KW-0862">Zinc</keyword>
<evidence type="ECO:0000256" key="2">
    <source>
        <dbReference type="ARBA" id="ARBA00022723"/>
    </source>
</evidence>
<sequence length="385" mass="42216">MRELLDKLDINRLVRNTLRLVDVESVTGNTVQVAAVYQEMLEDVGCTVERYEFIPNNPTLVATYDGGKPGKTILFNGHMDVVPLAHAPSRIENGRIYGRGTNDMKGSLACIIEVLQILRENNISFPGKIMMIANSLHESPGGRGEDLIALTEQVAIKADAAVVMEGATYDCTIAQLGSATFVIHIKRDGEPSHQLHTAPGTPHPISVAAEIVSKLNEMNKVLEQQYIEDIGFASYFVGALNSGQFYNQFPNVAVMEGVRRYAPEAQYSDVLSEMEAALREIADRNQIQIELDMKKVRDGYRLDKNDASVTALTNAIQTVRGIEAPLVGKKLVTDAGILANALSIPVLCSGPDQRTAHGDVEYVEISELELTTKVYIEFISELVNN</sequence>
<dbReference type="Proteomes" id="UP001519287">
    <property type="component" value="Unassembled WGS sequence"/>
</dbReference>
<keyword evidence="3 5" id="KW-0378">Hydrolase</keyword>
<dbReference type="SUPFAM" id="SSF53187">
    <property type="entry name" value="Zn-dependent exopeptidases"/>
    <property type="match status" value="1"/>
</dbReference>
<keyword evidence="2" id="KW-0479">Metal-binding</keyword>
<dbReference type="RefSeq" id="WP_209978684.1">
    <property type="nucleotide sequence ID" value="NZ_JAGGLB010000048.1"/>
</dbReference>
<evidence type="ECO:0000256" key="1">
    <source>
        <dbReference type="ARBA" id="ARBA00001947"/>
    </source>
</evidence>
<protein>
    <submittedName>
        <fullName evidence="5">Succinyl-diaminopimelate desuccinylase</fullName>
        <ecNumber evidence="5">3.5.1.18</ecNumber>
    </submittedName>
</protein>
<evidence type="ECO:0000313" key="6">
    <source>
        <dbReference type="Proteomes" id="UP001519287"/>
    </source>
</evidence>
<dbReference type="Pfam" id="PF01546">
    <property type="entry name" value="Peptidase_M20"/>
    <property type="match status" value="1"/>
</dbReference>
<dbReference type="InterPro" id="IPR036264">
    <property type="entry name" value="Bact_exopeptidase_dim_dom"/>
</dbReference>
<dbReference type="InterPro" id="IPR001261">
    <property type="entry name" value="ArgE/DapE_CS"/>
</dbReference>
<comment type="caution">
    <text evidence="5">The sequence shown here is derived from an EMBL/GenBank/DDBJ whole genome shotgun (WGS) entry which is preliminary data.</text>
</comment>
<dbReference type="InterPro" id="IPR050072">
    <property type="entry name" value="Peptidase_M20A"/>
</dbReference>
<dbReference type="PANTHER" id="PTHR43808">
    <property type="entry name" value="ACETYLORNITHINE DEACETYLASE"/>
    <property type="match status" value="1"/>
</dbReference>
<dbReference type="Gene3D" id="3.40.630.10">
    <property type="entry name" value="Zn peptidases"/>
    <property type="match status" value="2"/>
</dbReference>
<gene>
    <name evidence="5" type="ORF">J2Z66_007993</name>
</gene>